<dbReference type="EMBL" id="KV428218">
    <property type="protein sequence ID" value="KZT33793.1"/>
    <property type="molecule type" value="Genomic_DNA"/>
</dbReference>
<dbReference type="OrthoDB" id="3067625at2759"/>
<dbReference type="STRING" id="1314776.A0A165Z066"/>
<feature type="compositionally biased region" description="Low complexity" evidence="1">
    <location>
        <begin position="96"/>
        <end position="113"/>
    </location>
</feature>
<accession>A0A165Z066</accession>
<dbReference type="PROSITE" id="PS51257">
    <property type="entry name" value="PROKAR_LIPOPROTEIN"/>
    <property type="match status" value="1"/>
</dbReference>
<feature type="region of interest" description="Disordered" evidence="1">
    <location>
        <begin position="147"/>
        <end position="190"/>
    </location>
</feature>
<evidence type="ECO:0008006" key="5">
    <source>
        <dbReference type="Google" id="ProtNLM"/>
    </source>
</evidence>
<protein>
    <recommendedName>
        <fullName evidence="5">REJ domain-containing protein</fullName>
    </recommendedName>
</protein>
<reference evidence="3 4" key="1">
    <citation type="journal article" date="2016" name="Mol. Biol. Evol.">
        <title>Comparative Genomics of Early-Diverging Mushroom-Forming Fungi Provides Insights into the Origins of Lignocellulose Decay Capabilities.</title>
        <authorList>
            <person name="Nagy L.G."/>
            <person name="Riley R."/>
            <person name="Tritt A."/>
            <person name="Adam C."/>
            <person name="Daum C."/>
            <person name="Floudas D."/>
            <person name="Sun H."/>
            <person name="Yadav J.S."/>
            <person name="Pangilinan J."/>
            <person name="Larsson K.H."/>
            <person name="Matsuura K."/>
            <person name="Barry K."/>
            <person name="Labutti K."/>
            <person name="Kuo R."/>
            <person name="Ohm R.A."/>
            <person name="Bhattacharya S.S."/>
            <person name="Shirouzu T."/>
            <person name="Yoshinaga Y."/>
            <person name="Martin F.M."/>
            <person name="Grigoriev I.V."/>
            <person name="Hibbett D.S."/>
        </authorList>
    </citation>
    <scope>NUCLEOTIDE SEQUENCE [LARGE SCALE GENOMIC DNA]</scope>
    <source>
        <strain evidence="3 4">HHB10207 ss-3</strain>
    </source>
</reference>
<evidence type="ECO:0000313" key="3">
    <source>
        <dbReference type="EMBL" id="KZT33793.1"/>
    </source>
</evidence>
<evidence type="ECO:0000256" key="1">
    <source>
        <dbReference type="SAM" id="MobiDB-lite"/>
    </source>
</evidence>
<feature type="signal peptide" evidence="2">
    <location>
        <begin position="1"/>
        <end position="19"/>
    </location>
</feature>
<gene>
    <name evidence="3" type="ORF">SISSUDRAFT_1053771</name>
</gene>
<organism evidence="3 4">
    <name type="scientific">Sistotremastrum suecicum HHB10207 ss-3</name>
    <dbReference type="NCBI Taxonomy" id="1314776"/>
    <lineage>
        <taxon>Eukaryota</taxon>
        <taxon>Fungi</taxon>
        <taxon>Dikarya</taxon>
        <taxon>Basidiomycota</taxon>
        <taxon>Agaricomycotina</taxon>
        <taxon>Agaricomycetes</taxon>
        <taxon>Sistotremastrales</taxon>
        <taxon>Sistotremastraceae</taxon>
        <taxon>Sistotremastrum</taxon>
    </lineage>
</organism>
<feature type="region of interest" description="Disordered" evidence="1">
    <location>
        <begin position="84"/>
        <end position="133"/>
    </location>
</feature>
<proteinExistence type="predicted"/>
<feature type="chain" id="PRO_5007869677" description="REJ domain-containing protein" evidence="2">
    <location>
        <begin position="20"/>
        <end position="383"/>
    </location>
</feature>
<keyword evidence="4" id="KW-1185">Reference proteome</keyword>
<sequence>MSLLRDFLFLACRLDFTFSSTWLSSSCNALADSCSRFLYSNLFQLAPSLNRKPSSRALPRGGSKSTATFINASHGTYGMDWEGVLGGPMPRANADSSTTSSSTISTTKTGQSSLHLKAPSFNGSPPSAGLYSLKPSRPTSLMFAPFTSTPTSHSPHVNLPWFKESSGASRPTTASDPVSQSSPSPFPSCSKFSPSFNLPPAQTIYPSTQRAVSRSQLCSDVESLQPRVTRSTPPSIWHALPFNSSPTLHHPPTSVSPSLLPRPTPFAEELQSPSLVPRVALPARSLPFAISSIASPVSLPTLSFVLPTAHPSPGMSSSRVSVKPCPPLATKPHYSQVTVSGEEVLQPLRTKLYLEIDPSRLLALSSHLHWVHTPTLPLATPSL</sequence>
<keyword evidence="2" id="KW-0732">Signal</keyword>
<feature type="compositionally biased region" description="Low complexity" evidence="1">
    <location>
        <begin position="175"/>
        <end position="190"/>
    </location>
</feature>
<evidence type="ECO:0000256" key="2">
    <source>
        <dbReference type="SAM" id="SignalP"/>
    </source>
</evidence>
<dbReference type="AlphaFoldDB" id="A0A165Z066"/>
<evidence type="ECO:0000313" key="4">
    <source>
        <dbReference type="Proteomes" id="UP000076798"/>
    </source>
</evidence>
<dbReference type="Proteomes" id="UP000076798">
    <property type="component" value="Unassembled WGS sequence"/>
</dbReference>
<name>A0A165Z066_9AGAM</name>